<dbReference type="GO" id="GO:0003735">
    <property type="term" value="F:structural constituent of ribosome"/>
    <property type="evidence" value="ECO:0007669"/>
    <property type="project" value="InterPro"/>
</dbReference>
<dbReference type="GO" id="GO:0000027">
    <property type="term" value="P:ribosomal large subunit assembly"/>
    <property type="evidence" value="ECO:0007669"/>
    <property type="project" value="TreeGrafter"/>
</dbReference>
<protein>
    <recommendedName>
        <fullName evidence="5">Large ribosomal subunit protein uL6 N-terminal domain-containing protein</fullName>
    </recommendedName>
</protein>
<dbReference type="Gene3D" id="2.30.30.30">
    <property type="match status" value="1"/>
</dbReference>
<dbReference type="GO" id="GO:0022625">
    <property type="term" value="C:cytosolic large ribosomal subunit"/>
    <property type="evidence" value="ECO:0007669"/>
    <property type="project" value="TreeGrafter"/>
</dbReference>
<feature type="compositionally biased region" description="Basic and acidic residues" evidence="4">
    <location>
        <begin position="172"/>
        <end position="196"/>
    </location>
</feature>
<feature type="region of interest" description="Disordered" evidence="4">
    <location>
        <begin position="172"/>
        <end position="198"/>
    </location>
</feature>
<dbReference type="EMBL" id="JANJYI010000009">
    <property type="protein sequence ID" value="KAK2637106.1"/>
    <property type="molecule type" value="Genomic_DNA"/>
</dbReference>
<dbReference type="PANTHER" id="PTHR10715">
    <property type="entry name" value="60S RIBOSOMAL PROTEIN L6"/>
    <property type="match status" value="1"/>
</dbReference>
<dbReference type="InterPro" id="IPR005568">
    <property type="entry name" value="Ribosomal_uL6_N"/>
</dbReference>
<dbReference type="FunFam" id="2.30.30.30:FF:000014">
    <property type="entry name" value="60S ribosomal protein L6"/>
    <property type="match status" value="1"/>
</dbReference>
<dbReference type="InterPro" id="IPR041997">
    <property type="entry name" value="Ribosomal_eL6_KOW"/>
</dbReference>
<dbReference type="AlphaFoldDB" id="A0AAD9TJF0"/>
<gene>
    <name evidence="6" type="ORF">Ddye_031898</name>
</gene>
<feature type="domain" description="Large ribosomal subunit protein uL6 N-terminal" evidence="5">
    <location>
        <begin position="3"/>
        <end position="60"/>
    </location>
</feature>
<dbReference type="Pfam" id="PF03868">
    <property type="entry name" value="Ribosomal_L6e_N"/>
    <property type="match status" value="1"/>
</dbReference>
<evidence type="ECO:0000313" key="7">
    <source>
        <dbReference type="Proteomes" id="UP001280121"/>
    </source>
</evidence>
<dbReference type="Proteomes" id="UP001280121">
    <property type="component" value="Unassembled WGS sequence"/>
</dbReference>
<sequence length="233" mass="26124">MAPKQGKPRVSRNPELIRGIGKYSRSKMYHKRGLWAIKAKNGGVFPRHDAKPKVATAAEKAPKFYPADDVKKPLANKRKPKSTKLRASITPGSVLIILAGRFKGKRVVFLKQLPSGLLLVTGPFKFNGVPLRRVNQSYVIGTSTKVDISGVNVEKFDDKYFAKESEMKKKKGETEFFEEKKEEKKSLPQEKKDNQKAVDTPLVKSIEAVPELKAYLGSRFSLKAGMKPHELVF</sequence>
<reference evidence="6" key="1">
    <citation type="journal article" date="2023" name="Plant J.">
        <title>Genome sequences and population genomics provide insights into the demographic history, inbreeding, and mutation load of two 'living fossil' tree species of Dipteronia.</title>
        <authorList>
            <person name="Feng Y."/>
            <person name="Comes H.P."/>
            <person name="Chen J."/>
            <person name="Zhu S."/>
            <person name="Lu R."/>
            <person name="Zhang X."/>
            <person name="Li P."/>
            <person name="Qiu J."/>
            <person name="Olsen K.M."/>
            <person name="Qiu Y."/>
        </authorList>
    </citation>
    <scope>NUCLEOTIDE SEQUENCE</scope>
    <source>
        <strain evidence="6">KIB01</strain>
    </source>
</reference>
<dbReference type="CDD" id="cd13156">
    <property type="entry name" value="KOW_RPL6"/>
    <property type="match status" value="1"/>
</dbReference>
<dbReference type="GO" id="GO:0003723">
    <property type="term" value="F:RNA binding"/>
    <property type="evidence" value="ECO:0007669"/>
    <property type="project" value="TreeGrafter"/>
</dbReference>
<keyword evidence="2" id="KW-0689">Ribosomal protein</keyword>
<name>A0AAD9TJF0_9ROSI</name>
<keyword evidence="3" id="KW-0687">Ribonucleoprotein</keyword>
<evidence type="ECO:0000259" key="5">
    <source>
        <dbReference type="Pfam" id="PF03868"/>
    </source>
</evidence>
<dbReference type="PANTHER" id="PTHR10715:SF0">
    <property type="entry name" value="LARGE RIBOSOMAL SUBUNIT PROTEIN EL6"/>
    <property type="match status" value="1"/>
</dbReference>
<evidence type="ECO:0000256" key="2">
    <source>
        <dbReference type="ARBA" id="ARBA00022980"/>
    </source>
</evidence>
<dbReference type="InterPro" id="IPR008991">
    <property type="entry name" value="Translation_prot_SH3-like_sf"/>
</dbReference>
<organism evidence="6 7">
    <name type="scientific">Dipteronia dyeriana</name>
    <dbReference type="NCBI Taxonomy" id="168575"/>
    <lineage>
        <taxon>Eukaryota</taxon>
        <taxon>Viridiplantae</taxon>
        <taxon>Streptophyta</taxon>
        <taxon>Embryophyta</taxon>
        <taxon>Tracheophyta</taxon>
        <taxon>Spermatophyta</taxon>
        <taxon>Magnoliopsida</taxon>
        <taxon>eudicotyledons</taxon>
        <taxon>Gunneridae</taxon>
        <taxon>Pentapetalae</taxon>
        <taxon>rosids</taxon>
        <taxon>malvids</taxon>
        <taxon>Sapindales</taxon>
        <taxon>Sapindaceae</taxon>
        <taxon>Hippocastanoideae</taxon>
        <taxon>Acereae</taxon>
        <taxon>Dipteronia</taxon>
    </lineage>
</organism>
<dbReference type="GO" id="GO:0002181">
    <property type="term" value="P:cytoplasmic translation"/>
    <property type="evidence" value="ECO:0007669"/>
    <property type="project" value="TreeGrafter"/>
</dbReference>
<comment type="caution">
    <text evidence="6">The sequence shown here is derived from an EMBL/GenBank/DDBJ whole genome shotgun (WGS) entry which is preliminary data.</text>
</comment>
<evidence type="ECO:0000256" key="3">
    <source>
        <dbReference type="ARBA" id="ARBA00023274"/>
    </source>
</evidence>
<evidence type="ECO:0000313" key="6">
    <source>
        <dbReference type="EMBL" id="KAK2637106.1"/>
    </source>
</evidence>
<evidence type="ECO:0000256" key="4">
    <source>
        <dbReference type="SAM" id="MobiDB-lite"/>
    </source>
</evidence>
<dbReference type="InterPro" id="IPR000915">
    <property type="entry name" value="60S_ribosomal_eL6"/>
</dbReference>
<keyword evidence="7" id="KW-1185">Reference proteome</keyword>
<proteinExistence type="inferred from homology"/>
<accession>A0AAD9TJF0</accession>
<dbReference type="Pfam" id="PF01159">
    <property type="entry name" value="Ribosomal_L6e"/>
    <property type="match status" value="1"/>
</dbReference>
<dbReference type="SUPFAM" id="SSF50104">
    <property type="entry name" value="Translation proteins SH3-like domain"/>
    <property type="match status" value="1"/>
</dbReference>
<evidence type="ECO:0000256" key="1">
    <source>
        <dbReference type="ARBA" id="ARBA00010592"/>
    </source>
</evidence>
<dbReference type="InterPro" id="IPR014722">
    <property type="entry name" value="Rib_uL2_dom2"/>
</dbReference>
<comment type="similarity">
    <text evidence="1">Belongs to the eukaryotic ribosomal protein eL6 family.</text>
</comment>